<evidence type="ECO:0000313" key="3">
    <source>
        <dbReference type="Proteomes" id="UP001153069"/>
    </source>
</evidence>
<accession>A0A9N8EDI5</accession>
<proteinExistence type="predicted"/>
<feature type="compositionally biased region" description="Polar residues" evidence="1">
    <location>
        <begin position="230"/>
        <end position="249"/>
    </location>
</feature>
<keyword evidence="3" id="KW-1185">Reference proteome</keyword>
<name>A0A9N8EDI5_9STRA</name>
<dbReference type="Proteomes" id="UP001153069">
    <property type="component" value="Unassembled WGS sequence"/>
</dbReference>
<feature type="region of interest" description="Disordered" evidence="1">
    <location>
        <begin position="24"/>
        <end position="43"/>
    </location>
</feature>
<dbReference type="AlphaFoldDB" id="A0A9N8EDI5"/>
<gene>
    <name evidence="2" type="ORF">SEMRO_1018_G231890.1</name>
</gene>
<evidence type="ECO:0000313" key="2">
    <source>
        <dbReference type="EMBL" id="CAB9519456.1"/>
    </source>
</evidence>
<sequence length="383" mass="42776">MMVECRLKKRVRFSDRRQVVLLEDNTSSSSSNGVSPKVDHRKGARECAHRLISKGYGHLLKGSFEGATDDNTTTDVTQENLNSFVAGIPDRDNVRGLEIYMSPPHREERDMAHEDVVEAVLSKQSQLARRRARQTSFDPSDQLRAASRKYSRTSRVFARRMGIADELAVQEDEALPQQQQQPQPRCHSLSQQPPQRPQLLQQQQQPQKLSKEAGPEMTSLSSLFRRGDSAHTTNSNARMARRQPSTRQLDTGIRSMAASMNAKKASRQESIRQLNVSIRNLSFQASSHQCFHHHEHSDSSFSEMDGSGFESDVSIIHPSLAVSHRDRALKIPGRPAMTKVSDCANLIQSALDLVDCSTEIIAEDEPDGLLLKQGRARSCALSA</sequence>
<protein>
    <submittedName>
        <fullName evidence="2">Uncharacterized protein</fullName>
    </submittedName>
</protein>
<organism evidence="2 3">
    <name type="scientific">Seminavis robusta</name>
    <dbReference type="NCBI Taxonomy" id="568900"/>
    <lineage>
        <taxon>Eukaryota</taxon>
        <taxon>Sar</taxon>
        <taxon>Stramenopiles</taxon>
        <taxon>Ochrophyta</taxon>
        <taxon>Bacillariophyta</taxon>
        <taxon>Bacillariophyceae</taxon>
        <taxon>Bacillariophycidae</taxon>
        <taxon>Naviculales</taxon>
        <taxon>Naviculaceae</taxon>
        <taxon>Seminavis</taxon>
    </lineage>
</organism>
<feature type="compositionally biased region" description="Low complexity" evidence="1">
    <location>
        <begin position="176"/>
        <end position="208"/>
    </location>
</feature>
<comment type="caution">
    <text evidence="2">The sequence shown here is derived from an EMBL/GenBank/DDBJ whole genome shotgun (WGS) entry which is preliminary data.</text>
</comment>
<feature type="region of interest" description="Disordered" evidence="1">
    <location>
        <begin position="127"/>
        <end position="152"/>
    </location>
</feature>
<feature type="region of interest" description="Disordered" evidence="1">
    <location>
        <begin position="172"/>
        <end position="249"/>
    </location>
</feature>
<dbReference type="EMBL" id="CAICTM010001016">
    <property type="protein sequence ID" value="CAB9519456.1"/>
    <property type="molecule type" value="Genomic_DNA"/>
</dbReference>
<evidence type="ECO:0000256" key="1">
    <source>
        <dbReference type="SAM" id="MobiDB-lite"/>
    </source>
</evidence>
<reference evidence="2" key="1">
    <citation type="submission" date="2020-06" db="EMBL/GenBank/DDBJ databases">
        <authorList>
            <consortium name="Plant Systems Biology data submission"/>
        </authorList>
    </citation>
    <scope>NUCLEOTIDE SEQUENCE</scope>
    <source>
        <strain evidence="2">D6</strain>
    </source>
</reference>